<reference evidence="4" key="1">
    <citation type="journal article" date="2023" name="Mol. Phylogenet. Evol.">
        <title>Genome-scale phylogeny and comparative genomics of the fungal order Sordariales.</title>
        <authorList>
            <person name="Hensen N."/>
            <person name="Bonometti L."/>
            <person name="Westerberg I."/>
            <person name="Brannstrom I.O."/>
            <person name="Guillou S."/>
            <person name="Cros-Aarteil S."/>
            <person name="Calhoun S."/>
            <person name="Haridas S."/>
            <person name="Kuo A."/>
            <person name="Mondo S."/>
            <person name="Pangilinan J."/>
            <person name="Riley R."/>
            <person name="LaButti K."/>
            <person name="Andreopoulos B."/>
            <person name="Lipzen A."/>
            <person name="Chen C."/>
            <person name="Yan M."/>
            <person name="Daum C."/>
            <person name="Ng V."/>
            <person name="Clum A."/>
            <person name="Steindorff A."/>
            <person name="Ohm R.A."/>
            <person name="Martin F."/>
            <person name="Silar P."/>
            <person name="Natvig D.O."/>
            <person name="Lalanne C."/>
            <person name="Gautier V."/>
            <person name="Ament-Velasquez S.L."/>
            <person name="Kruys A."/>
            <person name="Hutchinson M.I."/>
            <person name="Powell A.J."/>
            <person name="Barry K."/>
            <person name="Miller A.N."/>
            <person name="Grigoriev I.V."/>
            <person name="Debuchy R."/>
            <person name="Gladieux P."/>
            <person name="Hiltunen Thoren M."/>
            <person name="Johannesson H."/>
        </authorList>
    </citation>
    <scope>NUCLEOTIDE SEQUENCE</scope>
    <source>
        <strain evidence="4">PSN243</strain>
    </source>
</reference>
<evidence type="ECO:0000256" key="1">
    <source>
        <dbReference type="SAM" id="MobiDB-lite"/>
    </source>
</evidence>
<feature type="signal peptide" evidence="3">
    <location>
        <begin position="1"/>
        <end position="21"/>
    </location>
</feature>
<gene>
    <name evidence="4" type="ORF">QBC34DRAFT_471937</name>
</gene>
<dbReference type="AlphaFoldDB" id="A0AAV9GCU9"/>
<evidence type="ECO:0008006" key="6">
    <source>
        <dbReference type="Google" id="ProtNLM"/>
    </source>
</evidence>
<keyword evidence="5" id="KW-1185">Reference proteome</keyword>
<dbReference type="Proteomes" id="UP001321760">
    <property type="component" value="Unassembled WGS sequence"/>
</dbReference>
<evidence type="ECO:0000313" key="4">
    <source>
        <dbReference type="EMBL" id="KAK4445722.1"/>
    </source>
</evidence>
<feature type="compositionally biased region" description="Polar residues" evidence="1">
    <location>
        <begin position="456"/>
        <end position="467"/>
    </location>
</feature>
<proteinExistence type="predicted"/>
<evidence type="ECO:0000313" key="5">
    <source>
        <dbReference type="Proteomes" id="UP001321760"/>
    </source>
</evidence>
<keyword evidence="3" id="KW-0732">Signal</keyword>
<comment type="caution">
    <text evidence="4">The sequence shown here is derived from an EMBL/GenBank/DDBJ whole genome shotgun (WGS) entry which is preliminary data.</text>
</comment>
<organism evidence="4 5">
    <name type="scientific">Podospora aff. communis PSN243</name>
    <dbReference type="NCBI Taxonomy" id="3040156"/>
    <lineage>
        <taxon>Eukaryota</taxon>
        <taxon>Fungi</taxon>
        <taxon>Dikarya</taxon>
        <taxon>Ascomycota</taxon>
        <taxon>Pezizomycotina</taxon>
        <taxon>Sordariomycetes</taxon>
        <taxon>Sordariomycetidae</taxon>
        <taxon>Sordariales</taxon>
        <taxon>Podosporaceae</taxon>
        <taxon>Podospora</taxon>
    </lineage>
</organism>
<feature type="transmembrane region" description="Helical" evidence="2">
    <location>
        <begin position="326"/>
        <end position="349"/>
    </location>
</feature>
<feature type="region of interest" description="Disordered" evidence="1">
    <location>
        <begin position="395"/>
        <end position="467"/>
    </location>
</feature>
<keyword evidence="2" id="KW-0812">Transmembrane</keyword>
<evidence type="ECO:0000256" key="2">
    <source>
        <dbReference type="SAM" id="Phobius"/>
    </source>
</evidence>
<feature type="chain" id="PRO_5043406906" description="Receptor L-domain domain-containing protein" evidence="3">
    <location>
        <begin position="22"/>
        <end position="467"/>
    </location>
</feature>
<sequence length="467" mass="49774">MRFLFAATVVAVSLAPLCSQAQTTLVHEPWTGSRSPKEKDILPCFPGQEFSIDCKEKLKYALSCATIDLNTEKVHLIATLSITNMSDPIDLGHIQQLQGELIISDSGPNGPTADENMHVVFHHLESANAIRLAGNSFQAISFPQLTGVADTLSVDDHDILAELSVPNLHQIGTLLRIMNNPSLLYFAAEELTHADNIDMESLNLADVRFQTLSEIAGDFTLWGGDSMDCSIFDDTLQGKIVKGKYRCEGNHTRPASAVLRQHPATAETGEITITTGVTTITMGVTTTATIAALTGNATATSTASAPTHPGSGDGSRSVHTSTGTKLALGLGFGIGLGVLFGAILACVWWRRKKHLKLMEEKNKEATAAAVAAAVAAARPVDSDDEGDPDDWVPMNGPMPGEQTTTTTTTTIQGSGTMERGPSVGRWDNSRWDNSRWVQEGPEHRPVMTGALPSGKLSPSPSQIGVAR</sequence>
<name>A0AAV9GCU9_9PEZI</name>
<reference evidence="4" key="2">
    <citation type="submission" date="2023-05" db="EMBL/GenBank/DDBJ databases">
        <authorList>
            <consortium name="Lawrence Berkeley National Laboratory"/>
            <person name="Steindorff A."/>
            <person name="Hensen N."/>
            <person name="Bonometti L."/>
            <person name="Westerberg I."/>
            <person name="Brannstrom I.O."/>
            <person name="Guillou S."/>
            <person name="Cros-Aarteil S."/>
            <person name="Calhoun S."/>
            <person name="Haridas S."/>
            <person name="Kuo A."/>
            <person name="Mondo S."/>
            <person name="Pangilinan J."/>
            <person name="Riley R."/>
            <person name="Labutti K."/>
            <person name="Andreopoulos B."/>
            <person name="Lipzen A."/>
            <person name="Chen C."/>
            <person name="Yanf M."/>
            <person name="Daum C."/>
            <person name="Ng V."/>
            <person name="Clum A."/>
            <person name="Ohm R."/>
            <person name="Martin F."/>
            <person name="Silar P."/>
            <person name="Natvig D."/>
            <person name="Lalanne C."/>
            <person name="Gautier V."/>
            <person name="Ament-Velasquez S.L."/>
            <person name="Kruys A."/>
            <person name="Hutchinson M.I."/>
            <person name="Powell A.J."/>
            <person name="Barry K."/>
            <person name="Miller A.N."/>
            <person name="Grigoriev I.V."/>
            <person name="Debuchy R."/>
            <person name="Gladieux P."/>
            <person name="Thoren M.H."/>
            <person name="Johannesson H."/>
        </authorList>
    </citation>
    <scope>NUCLEOTIDE SEQUENCE</scope>
    <source>
        <strain evidence="4">PSN243</strain>
    </source>
</reference>
<feature type="region of interest" description="Disordered" evidence="1">
    <location>
        <begin position="300"/>
        <end position="320"/>
    </location>
</feature>
<keyword evidence="2" id="KW-1133">Transmembrane helix</keyword>
<dbReference type="EMBL" id="MU865963">
    <property type="protein sequence ID" value="KAK4445722.1"/>
    <property type="molecule type" value="Genomic_DNA"/>
</dbReference>
<evidence type="ECO:0000256" key="3">
    <source>
        <dbReference type="SAM" id="SignalP"/>
    </source>
</evidence>
<accession>A0AAV9GCU9</accession>
<protein>
    <recommendedName>
        <fullName evidence="6">Receptor L-domain domain-containing protein</fullName>
    </recommendedName>
</protein>
<keyword evidence="2" id="KW-0472">Membrane</keyword>